<evidence type="ECO:0000256" key="1">
    <source>
        <dbReference type="ARBA" id="ARBA00023239"/>
    </source>
</evidence>
<dbReference type="PANTHER" id="PTHR30272">
    <property type="entry name" value="3-HYDROXYACYL-[ACYL-CARRIER-PROTEIN] DEHYDRATASE"/>
    <property type="match status" value="1"/>
</dbReference>
<dbReference type="PANTHER" id="PTHR30272:SF1">
    <property type="entry name" value="3-HYDROXYACYL-[ACYL-CARRIER-PROTEIN] DEHYDRATASE"/>
    <property type="match status" value="1"/>
</dbReference>
<evidence type="ECO:0000313" key="2">
    <source>
        <dbReference type="EMBL" id="CAI8029069.1"/>
    </source>
</evidence>
<dbReference type="EMBL" id="CASHTH010002379">
    <property type="protein sequence ID" value="CAI8029069.1"/>
    <property type="molecule type" value="Genomic_DNA"/>
</dbReference>
<comment type="caution">
    <text evidence="2">The sequence shown here is derived from an EMBL/GenBank/DDBJ whole genome shotgun (WGS) entry which is preliminary data.</text>
</comment>
<gene>
    <name evidence="2" type="ORF">GBAR_LOCUS16536</name>
</gene>
<organism evidence="2 3">
    <name type="scientific">Geodia barretti</name>
    <name type="common">Barrett's horny sponge</name>
    <dbReference type="NCBI Taxonomy" id="519541"/>
    <lineage>
        <taxon>Eukaryota</taxon>
        <taxon>Metazoa</taxon>
        <taxon>Porifera</taxon>
        <taxon>Demospongiae</taxon>
        <taxon>Heteroscleromorpha</taxon>
        <taxon>Tetractinellida</taxon>
        <taxon>Astrophorina</taxon>
        <taxon>Geodiidae</taxon>
        <taxon>Geodia</taxon>
    </lineage>
</organism>
<sequence length="116" mass="12295">MIVGYKRFTAEEPFFAGHFPSYPVVPGVLLVECLAQCGGAGIAAQSDGAGSILFLATVEKAKFRRQIRPGDEVRLEVTTTRSSPAMIRQSGKAYVGDELAAEATWLCLRGSADSGA</sequence>
<dbReference type="AlphaFoldDB" id="A0AA35SG75"/>
<dbReference type="InterPro" id="IPR029069">
    <property type="entry name" value="HotDog_dom_sf"/>
</dbReference>
<dbReference type="GO" id="GO:0016829">
    <property type="term" value="F:lyase activity"/>
    <property type="evidence" value="ECO:0007669"/>
    <property type="project" value="UniProtKB-KW"/>
</dbReference>
<protein>
    <submittedName>
        <fullName evidence="2">3-hydroxyacyl-[acyl-carrier-protein] dehydratase FabZ</fullName>
    </submittedName>
</protein>
<dbReference type="Gene3D" id="3.10.129.10">
    <property type="entry name" value="Hotdog Thioesterase"/>
    <property type="match status" value="1"/>
</dbReference>
<dbReference type="InterPro" id="IPR013114">
    <property type="entry name" value="FabA_FabZ"/>
</dbReference>
<dbReference type="CDD" id="cd01288">
    <property type="entry name" value="FabZ"/>
    <property type="match status" value="1"/>
</dbReference>
<name>A0AA35SG75_GEOBA</name>
<dbReference type="Proteomes" id="UP001174909">
    <property type="component" value="Unassembled WGS sequence"/>
</dbReference>
<keyword evidence="1" id="KW-0456">Lyase</keyword>
<evidence type="ECO:0000313" key="3">
    <source>
        <dbReference type="Proteomes" id="UP001174909"/>
    </source>
</evidence>
<keyword evidence="3" id="KW-1185">Reference proteome</keyword>
<dbReference type="SUPFAM" id="SSF54637">
    <property type="entry name" value="Thioesterase/thiol ester dehydrase-isomerase"/>
    <property type="match status" value="1"/>
</dbReference>
<proteinExistence type="predicted"/>
<dbReference type="Pfam" id="PF07977">
    <property type="entry name" value="FabA"/>
    <property type="match status" value="1"/>
</dbReference>
<reference evidence="2" key="1">
    <citation type="submission" date="2023-03" db="EMBL/GenBank/DDBJ databases">
        <authorList>
            <person name="Steffen K."/>
            <person name="Cardenas P."/>
        </authorList>
    </citation>
    <scope>NUCLEOTIDE SEQUENCE</scope>
</reference>
<accession>A0AA35SG75</accession>